<dbReference type="InterPro" id="IPR058512">
    <property type="entry name" value="DUF8199"/>
</dbReference>
<sequence>MKKIVINILLSILILFSNSGWAVTFHYCQDQLASVSLDYASALIVEDDDACACATMDDCSGGDEDDNSDDNKKCCDNTSVASSTSDSTSVVKAFKLELQSFVLPTSCIPSSVEEVIILTTATKSSPTSAVRLNAPPLYALYCQRVFYA</sequence>
<dbReference type="RefSeq" id="WP_107782748.1">
    <property type="nucleotide sequence ID" value="NZ_QBKG01000017.1"/>
</dbReference>
<dbReference type="AlphaFoldDB" id="A0A2T5XSA1"/>
<proteinExistence type="predicted"/>
<name>A0A2T5XSA1_9FLAO</name>
<dbReference type="NCBIfam" id="NF047658">
    <property type="entry name" value="HYC_CC_PP"/>
    <property type="match status" value="1"/>
</dbReference>
<dbReference type="Proteomes" id="UP000243985">
    <property type="component" value="Unassembled WGS sequence"/>
</dbReference>
<dbReference type="InterPro" id="IPR058060">
    <property type="entry name" value="HYC_CC_PP"/>
</dbReference>
<dbReference type="GeneID" id="84581435"/>
<feature type="signal peptide" evidence="1">
    <location>
        <begin position="1"/>
        <end position="22"/>
    </location>
</feature>
<organism evidence="2 3">
    <name type="scientific">Capnocytophaga leadbetteri</name>
    <dbReference type="NCBI Taxonomy" id="327575"/>
    <lineage>
        <taxon>Bacteria</taxon>
        <taxon>Pseudomonadati</taxon>
        <taxon>Bacteroidota</taxon>
        <taxon>Flavobacteriia</taxon>
        <taxon>Flavobacteriales</taxon>
        <taxon>Flavobacteriaceae</taxon>
        <taxon>Capnocytophaga</taxon>
    </lineage>
</organism>
<evidence type="ECO:0000313" key="3">
    <source>
        <dbReference type="Proteomes" id="UP000243985"/>
    </source>
</evidence>
<comment type="caution">
    <text evidence="2">The sequence shown here is derived from an EMBL/GenBank/DDBJ whole genome shotgun (WGS) entry which is preliminary data.</text>
</comment>
<reference evidence="2 3" key="1">
    <citation type="submission" date="2018-04" db="EMBL/GenBank/DDBJ databases">
        <title>Genomic Encyclopedia of Archaeal and Bacterial Type Strains, Phase II (KMG-II): from individual species to whole genera.</title>
        <authorList>
            <person name="Goeker M."/>
        </authorList>
    </citation>
    <scope>NUCLEOTIDE SEQUENCE [LARGE SCALE GENOMIC DNA]</scope>
    <source>
        <strain evidence="2 3">DSM 22902</strain>
    </source>
</reference>
<protein>
    <recommendedName>
        <fullName evidence="4">Secreted protein</fullName>
    </recommendedName>
</protein>
<dbReference type="Pfam" id="PF26622">
    <property type="entry name" value="DUF8199"/>
    <property type="match status" value="1"/>
</dbReference>
<evidence type="ECO:0000256" key="1">
    <source>
        <dbReference type="SAM" id="SignalP"/>
    </source>
</evidence>
<gene>
    <name evidence="2" type="ORF">C8P65_11722</name>
</gene>
<feature type="chain" id="PRO_5015451773" description="Secreted protein" evidence="1">
    <location>
        <begin position="23"/>
        <end position="148"/>
    </location>
</feature>
<dbReference type="EMBL" id="QBKG01000017">
    <property type="protein sequence ID" value="PTX02601.1"/>
    <property type="molecule type" value="Genomic_DNA"/>
</dbReference>
<evidence type="ECO:0008006" key="4">
    <source>
        <dbReference type="Google" id="ProtNLM"/>
    </source>
</evidence>
<evidence type="ECO:0000313" key="2">
    <source>
        <dbReference type="EMBL" id="PTX02601.1"/>
    </source>
</evidence>
<accession>A0A2T5XSA1</accession>
<keyword evidence="1" id="KW-0732">Signal</keyword>